<proteinExistence type="predicted"/>
<sequence length="166" mass="18800">MARLHGRSKYLSIADLVINKGTSIRQAARMTGVSYGVAQKTITRVRKGLDPEPACNKGMLYSNRKITHALLAEVHRLYTSPDTESLYLDEAARMLQPLSERRLTAGDIHRACKQLGITRKQKHTIFREADPMKQDIFKETMRRLVTKEMLVWTDESAVVSVCIEVG</sequence>
<dbReference type="Proteomes" id="UP001165080">
    <property type="component" value="Unassembled WGS sequence"/>
</dbReference>
<reference evidence="1 4" key="2">
    <citation type="journal article" date="2023" name="Commun. Biol.">
        <title>Reorganization of the ancestral sex-determining regions during the evolution of trioecy in Pleodorina starrii.</title>
        <authorList>
            <person name="Takahashi K."/>
            <person name="Suzuki S."/>
            <person name="Kawai-Toyooka H."/>
            <person name="Yamamoto K."/>
            <person name="Hamaji T."/>
            <person name="Ootsuki R."/>
            <person name="Yamaguchi H."/>
            <person name="Kawachi M."/>
            <person name="Higashiyama T."/>
            <person name="Nozaki H."/>
        </authorList>
    </citation>
    <scope>NUCLEOTIDE SEQUENCE [LARGE SCALE GENOMIC DNA]</scope>
    <source>
        <strain evidence="1 4">NIES-4479</strain>
    </source>
</reference>
<dbReference type="EMBL" id="BRXU01000023">
    <property type="protein sequence ID" value="GLC58669.1"/>
    <property type="molecule type" value="Genomic_DNA"/>
</dbReference>
<dbReference type="AlphaFoldDB" id="A0A9W6BTL0"/>
<dbReference type="EMBL" id="BRXU01000019">
    <property type="protein sequence ID" value="GLC57730.1"/>
    <property type="molecule type" value="Genomic_DNA"/>
</dbReference>
<keyword evidence="4" id="KW-1185">Reference proteome</keyword>
<evidence type="ECO:0000313" key="3">
    <source>
        <dbReference type="EMBL" id="GLC58669.1"/>
    </source>
</evidence>
<protein>
    <submittedName>
        <fullName evidence="1">Uncharacterized protein</fullName>
    </submittedName>
</protein>
<accession>A0A9W6BTL0</accession>
<evidence type="ECO:0000313" key="1">
    <source>
        <dbReference type="EMBL" id="GLC57730.1"/>
    </source>
</evidence>
<reference evidence="1" key="1">
    <citation type="submission" date="2022-08" db="EMBL/GenBank/DDBJ databases">
        <authorList>
            <person name="Takahashi K."/>
            <person name="Suzuki S."/>
            <person name="Kawachi M."/>
            <person name="Higashiyama T."/>
            <person name="Nozaki H."/>
        </authorList>
    </citation>
    <scope>NUCLEOTIDE SEQUENCE</scope>
    <source>
        <strain evidence="1">NIES-4479</strain>
    </source>
</reference>
<gene>
    <name evidence="1" type="primary">PLESTB001794</name>
    <name evidence="2" type="synonym">PLESTB002077</name>
    <name evidence="3" type="synonym">PLESTB002080</name>
    <name evidence="1" type="ORF">PLESTB_001258500</name>
    <name evidence="2" type="ORF">PLESTB_001386000</name>
    <name evidence="3" type="ORF">PLESTB_001386300</name>
</gene>
<dbReference type="EMBL" id="BRXU01000023">
    <property type="protein sequence ID" value="GLC58666.1"/>
    <property type="molecule type" value="Genomic_DNA"/>
</dbReference>
<evidence type="ECO:0000313" key="2">
    <source>
        <dbReference type="EMBL" id="GLC58666.1"/>
    </source>
</evidence>
<organism evidence="1 4">
    <name type="scientific">Pleodorina starrii</name>
    <dbReference type="NCBI Taxonomy" id="330485"/>
    <lineage>
        <taxon>Eukaryota</taxon>
        <taxon>Viridiplantae</taxon>
        <taxon>Chlorophyta</taxon>
        <taxon>core chlorophytes</taxon>
        <taxon>Chlorophyceae</taxon>
        <taxon>CS clade</taxon>
        <taxon>Chlamydomonadales</taxon>
        <taxon>Volvocaceae</taxon>
        <taxon>Pleodorina</taxon>
    </lineage>
</organism>
<evidence type="ECO:0000313" key="4">
    <source>
        <dbReference type="Proteomes" id="UP001165080"/>
    </source>
</evidence>
<name>A0A9W6BTL0_9CHLO</name>
<comment type="caution">
    <text evidence="1">The sequence shown here is derived from an EMBL/GenBank/DDBJ whole genome shotgun (WGS) entry which is preliminary data.</text>
</comment>